<dbReference type="CDD" id="cd07153">
    <property type="entry name" value="Fur_like"/>
    <property type="match status" value="1"/>
</dbReference>
<evidence type="ECO:0000256" key="7">
    <source>
        <dbReference type="PIRSR" id="PIRSR602481-1"/>
    </source>
</evidence>
<gene>
    <name evidence="8" type="ORF">C7381_102122</name>
</gene>
<dbReference type="InterPro" id="IPR043135">
    <property type="entry name" value="Fur_C"/>
</dbReference>
<dbReference type="AlphaFoldDB" id="A0A2U1E5L0"/>
<keyword evidence="4" id="KW-0805">Transcription regulation</keyword>
<keyword evidence="6" id="KW-0804">Transcription</keyword>
<dbReference type="Gene3D" id="1.10.10.10">
    <property type="entry name" value="Winged helix-like DNA-binding domain superfamily/Winged helix DNA-binding domain"/>
    <property type="match status" value="1"/>
</dbReference>
<dbReference type="GO" id="GO:0045892">
    <property type="term" value="P:negative regulation of DNA-templated transcription"/>
    <property type="evidence" value="ECO:0007669"/>
    <property type="project" value="TreeGrafter"/>
</dbReference>
<keyword evidence="3 7" id="KW-0862">Zinc</keyword>
<keyword evidence="9" id="KW-1185">Reference proteome</keyword>
<dbReference type="Proteomes" id="UP000245793">
    <property type="component" value="Unassembled WGS sequence"/>
</dbReference>
<evidence type="ECO:0000313" key="8">
    <source>
        <dbReference type="EMBL" id="PVY95233.1"/>
    </source>
</evidence>
<reference evidence="8 9" key="1">
    <citation type="submission" date="2018-04" db="EMBL/GenBank/DDBJ databases">
        <title>Genomic Encyclopedia of Type Strains, Phase IV (KMG-IV): sequencing the most valuable type-strain genomes for metagenomic binning, comparative biology and taxonomic classification.</title>
        <authorList>
            <person name="Goeker M."/>
        </authorList>
    </citation>
    <scope>NUCLEOTIDE SEQUENCE [LARGE SCALE GENOMIC DNA]</scope>
    <source>
        <strain evidence="8 9">DSM 20705</strain>
    </source>
</reference>
<name>A0A2U1E5L0_9FIRM</name>
<evidence type="ECO:0000256" key="5">
    <source>
        <dbReference type="ARBA" id="ARBA00023125"/>
    </source>
</evidence>
<keyword evidence="2" id="KW-0678">Repressor</keyword>
<dbReference type="InterPro" id="IPR002481">
    <property type="entry name" value="FUR"/>
</dbReference>
<dbReference type="Gene3D" id="3.30.1490.190">
    <property type="match status" value="1"/>
</dbReference>
<feature type="binding site" evidence="7">
    <location>
        <position position="82"/>
    </location>
    <ligand>
        <name>Zn(2+)</name>
        <dbReference type="ChEBI" id="CHEBI:29105"/>
    </ligand>
</feature>
<dbReference type="InterPro" id="IPR036390">
    <property type="entry name" value="WH_DNA-bd_sf"/>
</dbReference>
<feature type="binding site" evidence="7">
    <location>
        <position position="125"/>
    </location>
    <ligand>
        <name>Zn(2+)</name>
        <dbReference type="ChEBI" id="CHEBI:29105"/>
    </ligand>
</feature>
<evidence type="ECO:0000256" key="1">
    <source>
        <dbReference type="ARBA" id="ARBA00007957"/>
    </source>
</evidence>
<evidence type="ECO:0000256" key="2">
    <source>
        <dbReference type="ARBA" id="ARBA00022491"/>
    </source>
</evidence>
<dbReference type="Pfam" id="PF01475">
    <property type="entry name" value="FUR"/>
    <property type="match status" value="1"/>
</dbReference>
<dbReference type="GO" id="GO:1900376">
    <property type="term" value="P:regulation of secondary metabolite biosynthetic process"/>
    <property type="evidence" value="ECO:0007669"/>
    <property type="project" value="TreeGrafter"/>
</dbReference>
<dbReference type="SUPFAM" id="SSF46785">
    <property type="entry name" value="Winged helix' DNA-binding domain"/>
    <property type="match status" value="1"/>
</dbReference>
<comment type="similarity">
    <text evidence="1">Belongs to the Fur family.</text>
</comment>
<dbReference type="EMBL" id="QEKV01000002">
    <property type="protein sequence ID" value="PVY95233.1"/>
    <property type="molecule type" value="Genomic_DNA"/>
</dbReference>
<keyword evidence="5" id="KW-0238">DNA-binding</keyword>
<dbReference type="GO" id="GO:0008270">
    <property type="term" value="F:zinc ion binding"/>
    <property type="evidence" value="ECO:0007669"/>
    <property type="project" value="TreeGrafter"/>
</dbReference>
<organism evidence="8 9">
    <name type="scientific">Ezakiella coagulans</name>
    <dbReference type="NCBI Taxonomy" id="46507"/>
    <lineage>
        <taxon>Bacteria</taxon>
        <taxon>Bacillati</taxon>
        <taxon>Bacillota</taxon>
        <taxon>Tissierellia</taxon>
        <taxon>Ezakiella</taxon>
    </lineage>
</organism>
<comment type="caution">
    <text evidence="8">The sequence shown here is derived from an EMBL/GenBank/DDBJ whole genome shotgun (WGS) entry which is preliminary data.</text>
</comment>
<keyword evidence="7" id="KW-0479">Metal-binding</keyword>
<comment type="cofactor">
    <cofactor evidence="7">
        <name>Zn(2+)</name>
        <dbReference type="ChEBI" id="CHEBI:29105"/>
    </cofactor>
    <text evidence="7">Binds 1 zinc ion per subunit.</text>
</comment>
<feature type="binding site" evidence="7">
    <location>
        <position position="85"/>
    </location>
    <ligand>
        <name>Zn(2+)</name>
        <dbReference type="ChEBI" id="CHEBI:29105"/>
    </ligand>
</feature>
<protein>
    <submittedName>
        <fullName evidence="8">Fur family ferric uptake transcriptional regulator</fullName>
    </submittedName>
</protein>
<evidence type="ECO:0000256" key="3">
    <source>
        <dbReference type="ARBA" id="ARBA00022833"/>
    </source>
</evidence>
<dbReference type="GO" id="GO:0003700">
    <property type="term" value="F:DNA-binding transcription factor activity"/>
    <property type="evidence" value="ECO:0007669"/>
    <property type="project" value="InterPro"/>
</dbReference>
<dbReference type="RefSeq" id="WP_034544770.1">
    <property type="nucleotide sequence ID" value="NZ_CAUPJO010000011.1"/>
</dbReference>
<dbReference type="PANTHER" id="PTHR33202:SF7">
    <property type="entry name" value="FERRIC UPTAKE REGULATION PROTEIN"/>
    <property type="match status" value="1"/>
</dbReference>
<dbReference type="GO" id="GO:0000976">
    <property type="term" value="F:transcription cis-regulatory region binding"/>
    <property type="evidence" value="ECO:0007669"/>
    <property type="project" value="TreeGrafter"/>
</dbReference>
<evidence type="ECO:0000313" key="9">
    <source>
        <dbReference type="Proteomes" id="UP000245793"/>
    </source>
</evidence>
<accession>A0A2U1E5L0</accession>
<sequence length="133" mass="15385">MARIYNTEQRNNIDQLLENGDDYSCDEIVSTLQKEGKKVGVATVYRHLKMLAEKGIINTYYVGGKVRYKLAREDRDVATLKCTKCGRKFVLDCIDLLNFKHHIKSHHNFTIDTNSLIFYGVCSDCEEKEEDDE</sequence>
<dbReference type="InterPro" id="IPR036388">
    <property type="entry name" value="WH-like_DNA-bd_sf"/>
</dbReference>
<evidence type="ECO:0000256" key="6">
    <source>
        <dbReference type="ARBA" id="ARBA00023163"/>
    </source>
</evidence>
<feature type="binding site" evidence="7">
    <location>
        <position position="122"/>
    </location>
    <ligand>
        <name>Zn(2+)</name>
        <dbReference type="ChEBI" id="CHEBI:29105"/>
    </ligand>
</feature>
<proteinExistence type="inferred from homology"/>
<dbReference type="PANTHER" id="PTHR33202">
    <property type="entry name" value="ZINC UPTAKE REGULATION PROTEIN"/>
    <property type="match status" value="1"/>
</dbReference>
<evidence type="ECO:0000256" key="4">
    <source>
        <dbReference type="ARBA" id="ARBA00023015"/>
    </source>
</evidence>